<feature type="compositionally biased region" description="Polar residues" evidence="3">
    <location>
        <begin position="487"/>
        <end position="498"/>
    </location>
</feature>
<evidence type="ECO:0000259" key="4">
    <source>
        <dbReference type="PROSITE" id="PS51391"/>
    </source>
</evidence>
<dbReference type="Proteomes" id="UP001367508">
    <property type="component" value="Unassembled WGS sequence"/>
</dbReference>
<keyword evidence="6" id="KW-1185">Reference proteome</keyword>
<dbReference type="PANTHER" id="PTHR12460">
    <property type="entry name" value="CYCLIN-DEPENDENT KINASE INHIBITOR-RELATED PROTEIN"/>
    <property type="match status" value="1"/>
</dbReference>
<keyword evidence="2" id="KW-0175">Coiled coil</keyword>
<dbReference type="SMART" id="SM00582">
    <property type="entry name" value="RPR"/>
    <property type="match status" value="1"/>
</dbReference>
<dbReference type="Pfam" id="PF04818">
    <property type="entry name" value="CID"/>
    <property type="match status" value="1"/>
</dbReference>
<evidence type="ECO:0000313" key="6">
    <source>
        <dbReference type="Proteomes" id="UP001367508"/>
    </source>
</evidence>
<dbReference type="GO" id="GO:0000993">
    <property type="term" value="F:RNA polymerase II complex binding"/>
    <property type="evidence" value="ECO:0007669"/>
    <property type="project" value="TreeGrafter"/>
</dbReference>
<comment type="caution">
    <text evidence="5">The sequence shown here is derived from an EMBL/GenBank/DDBJ whole genome shotgun (WGS) entry which is preliminary data.</text>
</comment>
<dbReference type="AlphaFoldDB" id="A0AAN9LLK7"/>
<dbReference type="FunFam" id="1.25.40.90:FF:000018">
    <property type="entry name" value="ENTH/VHS family protein isoform 1"/>
    <property type="match status" value="1"/>
</dbReference>
<dbReference type="PANTHER" id="PTHR12460:SF31">
    <property type="entry name" value="RNA POLYMERASE II-BINDING DOMAIN PROTEIN"/>
    <property type="match status" value="1"/>
</dbReference>
<dbReference type="InterPro" id="IPR006569">
    <property type="entry name" value="CID_dom"/>
</dbReference>
<dbReference type="GO" id="GO:0031124">
    <property type="term" value="P:mRNA 3'-end processing"/>
    <property type="evidence" value="ECO:0007669"/>
    <property type="project" value="TreeGrafter"/>
</dbReference>
<feature type="region of interest" description="Disordered" evidence="3">
    <location>
        <begin position="484"/>
        <end position="524"/>
    </location>
</feature>
<name>A0AAN9LLK7_CANGL</name>
<dbReference type="SUPFAM" id="SSF48464">
    <property type="entry name" value="ENTH/VHS domain"/>
    <property type="match status" value="1"/>
</dbReference>
<evidence type="ECO:0000313" key="5">
    <source>
        <dbReference type="EMBL" id="KAK7336343.1"/>
    </source>
</evidence>
<dbReference type="GO" id="GO:0005634">
    <property type="term" value="C:nucleus"/>
    <property type="evidence" value="ECO:0007669"/>
    <property type="project" value="UniProtKB-ARBA"/>
</dbReference>
<feature type="coiled-coil region" evidence="2">
    <location>
        <begin position="218"/>
        <end position="259"/>
    </location>
</feature>
<evidence type="ECO:0000256" key="1">
    <source>
        <dbReference type="ARBA" id="ARBA00022664"/>
    </source>
</evidence>
<feature type="domain" description="CID" evidence="4">
    <location>
        <begin position="3"/>
        <end position="135"/>
    </location>
</feature>
<protein>
    <recommendedName>
        <fullName evidence="4">CID domain-containing protein</fullName>
    </recommendedName>
</protein>
<accession>A0AAN9LLK7</accession>
<evidence type="ECO:0000256" key="3">
    <source>
        <dbReference type="SAM" id="MobiDB-lite"/>
    </source>
</evidence>
<organism evidence="5 6">
    <name type="scientific">Canavalia gladiata</name>
    <name type="common">Sword bean</name>
    <name type="synonym">Dolichos gladiatus</name>
    <dbReference type="NCBI Taxonomy" id="3824"/>
    <lineage>
        <taxon>Eukaryota</taxon>
        <taxon>Viridiplantae</taxon>
        <taxon>Streptophyta</taxon>
        <taxon>Embryophyta</taxon>
        <taxon>Tracheophyta</taxon>
        <taxon>Spermatophyta</taxon>
        <taxon>Magnoliopsida</taxon>
        <taxon>eudicotyledons</taxon>
        <taxon>Gunneridae</taxon>
        <taxon>Pentapetalae</taxon>
        <taxon>rosids</taxon>
        <taxon>fabids</taxon>
        <taxon>Fabales</taxon>
        <taxon>Fabaceae</taxon>
        <taxon>Papilionoideae</taxon>
        <taxon>50 kb inversion clade</taxon>
        <taxon>NPAAA clade</taxon>
        <taxon>indigoferoid/millettioid clade</taxon>
        <taxon>Phaseoleae</taxon>
        <taxon>Canavalia</taxon>
    </lineage>
</organism>
<gene>
    <name evidence="5" type="ORF">VNO77_16881</name>
</gene>
<dbReference type="Gene3D" id="1.25.40.90">
    <property type="match status" value="1"/>
</dbReference>
<sequence>MSNDIFDGQILTEKLLKLNNSQQSIESLSRWCISHRKRAKEIVETWDKLFNASQKEQRVSFLYLANDILQNSRRMGSEFVNEFWKVLPATLRLVYESGDEHGRKAVTRLVDIWEERKVFGSRGQGLKDELMGKNPLPSSTSNGKSTNSIKIVKRDAHSVRIKLAVGCLPEKILAAFQSVLDENLDEEAALNNCNAATHDMGKVVEDVEKTLAQGKQLGSTLVNDLQEQEKKLKQYMEQLENVESARASLLSQLKVALQEQESRQELVHSQLLVARDQIEKAVGIRKRLNQADEATDPSQPTFTQPSRSFAPFQAIEDDNKKAAAAAVAAKLAASTSSAQMLTSVLSSLVAEEAASMNGSLNSVGFSAGLPIFNPEKKPKLEKPSPILDVKSSDVAATSFFATIQQPSLANVPLAPSVSMQTMPQANQLQAAFTSAPPPPLHSSANQPSNQYVQSGGLMVGAIPYGYGSNNLPPPPPLPPHVAIGLSMPSTQPAQQSSPGGFYRPPGIGFYGQSHPSTPPPVPRQ</sequence>
<keyword evidence="1" id="KW-0507">mRNA processing</keyword>
<dbReference type="EMBL" id="JAYMYQ010000004">
    <property type="protein sequence ID" value="KAK7336343.1"/>
    <property type="molecule type" value="Genomic_DNA"/>
</dbReference>
<dbReference type="PROSITE" id="PS51391">
    <property type="entry name" value="CID"/>
    <property type="match status" value="1"/>
</dbReference>
<reference evidence="5 6" key="1">
    <citation type="submission" date="2024-01" db="EMBL/GenBank/DDBJ databases">
        <title>The genomes of 5 underutilized Papilionoideae crops provide insights into root nodulation and disease resistanc.</title>
        <authorList>
            <person name="Jiang F."/>
        </authorList>
    </citation>
    <scope>NUCLEOTIDE SEQUENCE [LARGE SCALE GENOMIC DNA]</scope>
    <source>
        <strain evidence="5">LVBAO_FW01</strain>
        <tissue evidence="5">Leaves</tissue>
    </source>
</reference>
<dbReference type="InterPro" id="IPR008942">
    <property type="entry name" value="ENTH_VHS"/>
</dbReference>
<proteinExistence type="predicted"/>
<evidence type="ECO:0000256" key="2">
    <source>
        <dbReference type="SAM" id="Coils"/>
    </source>
</evidence>
<dbReference type="CDD" id="cd16981">
    <property type="entry name" value="CID_RPRD_like"/>
    <property type="match status" value="1"/>
</dbReference>